<dbReference type="RefSeq" id="WP_110040183.1">
    <property type="nucleotide sequence ID" value="NZ_QGTL01000011.1"/>
</dbReference>
<comment type="subcellular location">
    <subcellularLocation>
        <location evidence="1">Cell membrane</location>
        <topology evidence="1">Single-pass membrane protein</topology>
    </subcellularLocation>
</comment>
<dbReference type="Pfam" id="PF10099">
    <property type="entry name" value="RskA_C"/>
    <property type="match status" value="1"/>
</dbReference>
<evidence type="ECO:0000256" key="6">
    <source>
        <dbReference type="ARBA" id="ARBA00023136"/>
    </source>
</evidence>
<dbReference type="PANTHER" id="PTHR37461:SF1">
    <property type="entry name" value="ANTI-SIGMA-K FACTOR RSKA"/>
    <property type="match status" value="1"/>
</dbReference>
<dbReference type="Pfam" id="PF22618">
    <property type="entry name" value="RskA_N"/>
    <property type="match status" value="1"/>
</dbReference>
<keyword evidence="14" id="KW-1185">Reference proteome</keyword>
<organism evidence="13 14">
    <name type="scientific">Nocardia neocaledoniensis</name>
    <dbReference type="NCBI Taxonomy" id="236511"/>
    <lineage>
        <taxon>Bacteria</taxon>
        <taxon>Bacillati</taxon>
        <taxon>Actinomycetota</taxon>
        <taxon>Actinomycetes</taxon>
        <taxon>Mycobacteriales</taxon>
        <taxon>Nocardiaceae</taxon>
        <taxon>Nocardia</taxon>
    </lineage>
</organism>
<protein>
    <recommendedName>
        <fullName evidence="9">Regulator of SigK</fullName>
    </recommendedName>
    <alternativeName>
        <fullName evidence="8">Sigma-K anti-sigma factor RskA</fullName>
    </alternativeName>
</protein>
<feature type="domain" description="Anti-sigma-K factor RskA N-terminal" evidence="12">
    <location>
        <begin position="13"/>
        <end position="59"/>
    </location>
</feature>
<dbReference type="GO" id="GO:0006417">
    <property type="term" value="P:regulation of translation"/>
    <property type="evidence" value="ECO:0007669"/>
    <property type="project" value="TreeGrafter"/>
</dbReference>
<evidence type="ECO:0000256" key="2">
    <source>
        <dbReference type="ARBA" id="ARBA00022475"/>
    </source>
</evidence>
<proteinExistence type="predicted"/>
<dbReference type="GO" id="GO:0005886">
    <property type="term" value="C:plasma membrane"/>
    <property type="evidence" value="ECO:0007669"/>
    <property type="project" value="UniProtKB-SubCell"/>
</dbReference>
<dbReference type="AlphaFoldDB" id="A0A317N7P9"/>
<evidence type="ECO:0000256" key="5">
    <source>
        <dbReference type="ARBA" id="ARBA00023015"/>
    </source>
</evidence>
<evidence type="ECO:0000256" key="9">
    <source>
        <dbReference type="ARBA" id="ARBA00030803"/>
    </source>
</evidence>
<dbReference type="InterPro" id="IPR053877">
    <property type="entry name" value="RskA_N"/>
</dbReference>
<evidence type="ECO:0000259" key="12">
    <source>
        <dbReference type="Pfam" id="PF22618"/>
    </source>
</evidence>
<dbReference type="Gene3D" id="1.10.10.1320">
    <property type="entry name" value="Anti-sigma factor, zinc-finger domain"/>
    <property type="match status" value="1"/>
</dbReference>
<dbReference type="GO" id="GO:0016989">
    <property type="term" value="F:sigma factor antagonist activity"/>
    <property type="evidence" value="ECO:0007669"/>
    <property type="project" value="TreeGrafter"/>
</dbReference>
<dbReference type="InterPro" id="IPR041916">
    <property type="entry name" value="Anti_sigma_zinc_sf"/>
</dbReference>
<comment type="caution">
    <text evidence="13">The sequence shown here is derived from an EMBL/GenBank/DDBJ whole genome shotgun (WGS) entry which is preliminary data.</text>
</comment>
<keyword evidence="6 10" id="KW-0472">Membrane</keyword>
<evidence type="ECO:0000256" key="1">
    <source>
        <dbReference type="ARBA" id="ARBA00004162"/>
    </source>
</evidence>
<keyword evidence="4 10" id="KW-1133">Transmembrane helix</keyword>
<evidence type="ECO:0000256" key="8">
    <source>
        <dbReference type="ARBA" id="ARBA00029829"/>
    </source>
</evidence>
<evidence type="ECO:0000313" key="14">
    <source>
        <dbReference type="Proteomes" id="UP000246410"/>
    </source>
</evidence>
<evidence type="ECO:0000313" key="13">
    <source>
        <dbReference type="EMBL" id="PWV71084.1"/>
    </source>
</evidence>
<reference evidence="13 14" key="1">
    <citation type="submission" date="2018-05" db="EMBL/GenBank/DDBJ databases">
        <title>Genomic Encyclopedia of Type Strains, Phase IV (KMG-IV): sequencing the most valuable type-strain genomes for metagenomic binning, comparative biology and taxonomic classification.</title>
        <authorList>
            <person name="Goeker M."/>
        </authorList>
    </citation>
    <scope>NUCLEOTIDE SEQUENCE [LARGE SCALE GENOMIC DNA]</scope>
    <source>
        <strain evidence="13 14">DSM 44717</strain>
    </source>
</reference>
<dbReference type="InterPro" id="IPR051474">
    <property type="entry name" value="Anti-sigma-K/W_factor"/>
</dbReference>
<evidence type="ECO:0000256" key="7">
    <source>
        <dbReference type="ARBA" id="ARBA00023163"/>
    </source>
</evidence>
<evidence type="ECO:0000256" key="4">
    <source>
        <dbReference type="ARBA" id="ARBA00022989"/>
    </source>
</evidence>
<evidence type="ECO:0000256" key="10">
    <source>
        <dbReference type="SAM" id="Phobius"/>
    </source>
</evidence>
<feature type="domain" description="Anti-sigma K factor RskA C-terminal" evidence="11">
    <location>
        <begin position="107"/>
        <end position="237"/>
    </location>
</feature>
<keyword evidence="2" id="KW-1003">Cell membrane</keyword>
<keyword evidence="5" id="KW-0805">Transcription regulation</keyword>
<keyword evidence="7" id="KW-0804">Transcription</keyword>
<dbReference type="InterPro" id="IPR018764">
    <property type="entry name" value="RskA_C"/>
</dbReference>
<dbReference type="EMBL" id="QGTL01000011">
    <property type="protein sequence ID" value="PWV71084.1"/>
    <property type="molecule type" value="Genomic_DNA"/>
</dbReference>
<accession>A0A317N7P9</accession>
<dbReference type="Proteomes" id="UP000246410">
    <property type="component" value="Unassembled WGS sequence"/>
</dbReference>
<evidence type="ECO:0000259" key="11">
    <source>
        <dbReference type="Pfam" id="PF10099"/>
    </source>
</evidence>
<evidence type="ECO:0000256" key="3">
    <source>
        <dbReference type="ARBA" id="ARBA00022692"/>
    </source>
</evidence>
<feature type="transmembrane region" description="Helical" evidence="10">
    <location>
        <begin position="103"/>
        <end position="124"/>
    </location>
</feature>
<name>A0A317N7P9_9NOCA</name>
<sequence length="244" mass="25675">MSETERRTPRPWLDEAYPYALDALDDDQRRAVDEWLDAAGPDTAAEFRAAVRRIQETTAAMTVTDAVQPPARLEAALMRALDQLDPQVRPLTRRDRTGGQWPLRWLLAAAALIVAVGAGSWLAVVVDRPDGGSGAITAQQVLDEPDSRESSVPIDGGGAMTVSQSAALGAAAVSFQDMPPLPADRAYQLWRIPTGNAPKSVAVMTDEASVVTAVDPADTLAVTVEPAGGSPGPTSPPIVSMTVG</sequence>
<dbReference type="PANTHER" id="PTHR37461">
    <property type="entry name" value="ANTI-SIGMA-K FACTOR RSKA"/>
    <property type="match status" value="1"/>
</dbReference>
<gene>
    <name evidence="13" type="ORF">DFR69_11173</name>
</gene>
<keyword evidence="3 10" id="KW-0812">Transmembrane</keyword>